<evidence type="ECO:0000313" key="3">
    <source>
        <dbReference type="Proteomes" id="UP000215738"/>
    </source>
</evidence>
<feature type="transmembrane region" description="Helical" evidence="1">
    <location>
        <begin position="54"/>
        <end position="76"/>
    </location>
</feature>
<comment type="caution">
    <text evidence="2">The sequence shown here is derived from an EMBL/GenBank/DDBJ whole genome shotgun (WGS) entry which is preliminary data.</text>
</comment>
<evidence type="ECO:0008006" key="4">
    <source>
        <dbReference type="Google" id="ProtNLM"/>
    </source>
</evidence>
<proteinExistence type="predicted"/>
<sequence>MNKIFKTKYDVTTGQTKVVSELANNRQVASRVEAAGSQPKCGVFFGGMLGAFKVLPLALVMSGLLSSVAYGANLWIDTDWTQEDQKDKDKNKKLNYDNMNIINRSSKIWFGDGANGEHGTVKNDAVILSSKHNKTGNKTKYKNMDFDEIVVVGSRAVAGGDGATVMGYQAVAGQHAANGEISDSYAKSKLYEPQYKHYKEQYDQVTGTLHQVKEKREKIF</sequence>
<keyword evidence="3" id="KW-1185">Reference proteome</keyword>
<evidence type="ECO:0000313" key="2">
    <source>
        <dbReference type="EMBL" id="OZN24667.1"/>
    </source>
</evidence>
<protein>
    <recommendedName>
        <fullName evidence="4">ESPR domain-containing protein</fullName>
    </recommendedName>
</protein>
<accession>A0ABX4FLG2</accession>
<dbReference type="RefSeq" id="WP_094946699.1">
    <property type="nucleotide sequence ID" value="NZ_NLFK01000007.1"/>
</dbReference>
<gene>
    <name evidence="2" type="ORF">CFY87_08105</name>
</gene>
<dbReference type="EMBL" id="NLFK01000007">
    <property type="protein sequence ID" value="OZN24667.1"/>
    <property type="molecule type" value="Genomic_DNA"/>
</dbReference>
<keyword evidence="1" id="KW-1133">Transmembrane helix</keyword>
<keyword evidence="1" id="KW-0812">Transmembrane</keyword>
<name>A0ABX4FLG2_9PAST</name>
<dbReference type="Proteomes" id="UP000215738">
    <property type="component" value="Unassembled WGS sequence"/>
</dbReference>
<keyword evidence="1" id="KW-0472">Membrane</keyword>
<evidence type="ECO:0000256" key="1">
    <source>
        <dbReference type="SAM" id="Phobius"/>
    </source>
</evidence>
<organism evidence="2 3">
    <name type="scientific">Actinobacillus seminis</name>
    <dbReference type="NCBI Taxonomy" id="722"/>
    <lineage>
        <taxon>Bacteria</taxon>
        <taxon>Pseudomonadati</taxon>
        <taxon>Pseudomonadota</taxon>
        <taxon>Gammaproteobacteria</taxon>
        <taxon>Pasteurellales</taxon>
        <taxon>Pasteurellaceae</taxon>
        <taxon>Actinobacillus</taxon>
    </lineage>
</organism>
<reference evidence="2 3" key="1">
    <citation type="submission" date="2017-07" db="EMBL/GenBank/DDBJ databases">
        <title>Virulence factors identified in Actinobacillus seminis.</title>
        <authorList>
            <person name="Negrete-Abascal E."/>
            <person name="Vaca-Pacheco S."/>
            <person name="Montes-Garcia F."/>
            <person name="Leyto-Gil A.M."/>
            <person name="Fragoso-Garcia E."/>
            <person name="Carvente-Garcia R."/>
            <person name="Perez-Agueros S."/>
            <person name="Castelan-Sanchez H.G."/>
            <person name="Garcia-Molina A."/>
            <person name="Villamar T.E."/>
            <person name="Vazquez-Cruz C."/>
        </authorList>
    </citation>
    <scope>NUCLEOTIDE SEQUENCE [LARGE SCALE GENOMIC DNA]</scope>
    <source>
        <strain evidence="2 3">ATCC 15768</strain>
    </source>
</reference>